<proteinExistence type="predicted"/>
<accession>X0V3S1</accession>
<organism evidence="1">
    <name type="scientific">marine sediment metagenome</name>
    <dbReference type="NCBI Taxonomy" id="412755"/>
    <lineage>
        <taxon>unclassified sequences</taxon>
        <taxon>metagenomes</taxon>
        <taxon>ecological metagenomes</taxon>
    </lineage>
</organism>
<reference evidence="1" key="1">
    <citation type="journal article" date="2014" name="Front. Microbiol.">
        <title>High frequency of phylogenetically diverse reductive dehalogenase-homologous genes in deep subseafloor sedimentary metagenomes.</title>
        <authorList>
            <person name="Kawai M."/>
            <person name="Futagami T."/>
            <person name="Toyoda A."/>
            <person name="Takaki Y."/>
            <person name="Nishi S."/>
            <person name="Hori S."/>
            <person name="Arai W."/>
            <person name="Tsubouchi T."/>
            <person name="Morono Y."/>
            <person name="Uchiyama I."/>
            <person name="Ito T."/>
            <person name="Fujiyama A."/>
            <person name="Inagaki F."/>
            <person name="Takami H."/>
        </authorList>
    </citation>
    <scope>NUCLEOTIDE SEQUENCE</scope>
    <source>
        <strain evidence="1">Expedition CK06-06</strain>
    </source>
</reference>
<feature type="non-terminal residue" evidence="1">
    <location>
        <position position="1"/>
    </location>
</feature>
<name>X0V3S1_9ZZZZ</name>
<dbReference type="EMBL" id="BARS01021749">
    <property type="protein sequence ID" value="GAG07163.1"/>
    <property type="molecule type" value="Genomic_DNA"/>
</dbReference>
<evidence type="ECO:0000313" key="1">
    <source>
        <dbReference type="EMBL" id="GAG07163.1"/>
    </source>
</evidence>
<gene>
    <name evidence="1" type="ORF">S01H1_34875</name>
</gene>
<sequence length="89" mass="10082">GFVLGADHPIDTRPDPDQIDRWLKEKTTGGLRMFDGTALLGMFQLPAHIRRAIAEETRVYTLQEPPKFFGKGTVEQASATPRGFDFHRR</sequence>
<comment type="caution">
    <text evidence="1">The sequence shown here is derived from an EMBL/GenBank/DDBJ whole genome shotgun (WGS) entry which is preliminary data.</text>
</comment>
<dbReference type="AlphaFoldDB" id="X0V3S1"/>
<protein>
    <submittedName>
        <fullName evidence="1">Uncharacterized protein</fullName>
    </submittedName>
</protein>